<evidence type="ECO:0000256" key="1">
    <source>
        <dbReference type="ARBA" id="ARBA00009369"/>
    </source>
</evidence>
<dbReference type="AlphaFoldDB" id="A0A0P7BUM7"/>
<dbReference type="NCBIfam" id="NF010532">
    <property type="entry name" value="PRK13922.9-3"/>
    <property type="match status" value="1"/>
</dbReference>
<dbReference type="OrthoDB" id="9811827at2"/>
<reference evidence="6 7" key="1">
    <citation type="submission" date="2015-07" db="EMBL/GenBank/DDBJ databases">
        <title>The draft genome sequence of Leadbetterella sp. JN14-9.</title>
        <authorList>
            <person name="Liu Y."/>
            <person name="Du J."/>
            <person name="Shao Z."/>
        </authorList>
    </citation>
    <scope>NUCLEOTIDE SEQUENCE [LARGE SCALE GENOMIC DNA]</scope>
    <source>
        <strain evidence="6 7">JN14-9</strain>
    </source>
</reference>
<accession>A0A0P7BUM7</accession>
<evidence type="ECO:0000256" key="4">
    <source>
        <dbReference type="ARBA" id="ARBA00032089"/>
    </source>
</evidence>
<evidence type="ECO:0000313" key="6">
    <source>
        <dbReference type="EMBL" id="KPM48511.1"/>
    </source>
</evidence>
<comment type="similarity">
    <text evidence="1">Belongs to the MreC family.</text>
</comment>
<protein>
    <recommendedName>
        <fullName evidence="2">Cell shape-determining protein MreC</fullName>
    </recommendedName>
    <alternativeName>
        <fullName evidence="4">Cell shape protein MreC</fullName>
    </alternativeName>
</protein>
<dbReference type="InterPro" id="IPR007221">
    <property type="entry name" value="MreC"/>
</dbReference>
<dbReference type="STRING" id="1605367.AFM12_07760"/>
<dbReference type="InterPro" id="IPR042177">
    <property type="entry name" value="Cell/Rod_1"/>
</dbReference>
<dbReference type="EMBL" id="LGTQ01000006">
    <property type="protein sequence ID" value="KPM48511.1"/>
    <property type="molecule type" value="Genomic_DNA"/>
</dbReference>
<proteinExistence type="inferred from homology"/>
<dbReference type="Pfam" id="PF04085">
    <property type="entry name" value="MreC"/>
    <property type="match status" value="1"/>
</dbReference>
<keyword evidence="3" id="KW-0133">Cell shape</keyword>
<sequence>MSQLLGLLNRAKYFLLFLFLELVSFYLIKKNNVQWDVTLFNSSNAVASRTMELSYGAKEYLHLKDENQSLAAENAVLREMMTAYQQSSETRPSYFYEADSLYADRFEFKIAKVVNSTTARTKNYVTIDKGTLDGIEPGMGVIGPKGVIGQVKSCSDHFSVVYSILHSDFRVSSEVVNKKLVENNETALGLCVWPGESRSLVEMNTVDKFKPVAVGDSVVTSSQNLIFPPNILVGNVSEVITPTNGAFHEISVKLATDFGGLTYVYVVQNRLSSEQQSLEEEALENE</sequence>
<dbReference type="PANTHER" id="PTHR34138:SF1">
    <property type="entry name" value="CELL SHAPE-DETERMINING PROTEIN MREC"/>
    <property type="match status" value="1"/>
</dbReference>
<evidence type="ECO:0000313" key="7">
    <source>
        <dbReference type="Proteomes" id="UP000050454"/>
    </source>
</evidence>
<dbReference type="GO" id="GO:0008360">
    <property type="term" value="P:regulation of cell shape"/>
    <property type="evidence" value="ECO:0007669"/>
    <property type="project" value="UniProtKB-KW"/>
</dbReference>
<organism evidence="6 7">
    <name type="scientific">Jiulongibacter sediminis</name>
    <dbReference type="NCBI Taxonomy" id="1605367"/>
    <lineage>
        <taxon>Bacteria</taxon>
        <taxon>Pseudomonadati</taxon>
        <taxon>Bacteroidota</taxon>
        <taxon>Cytophagia</taxon>
        <taxon>Cytophagales</taxon>
        <taxon>Leadbetterellaceae</taxon>
        <taxon>Jiulongibacter</taxon>
    </lineage>
</organism>
<dbReference type="InterPro" id="IPR055342">
    <property type="entry name" value="MreC_beta-barrel_core"/>
</dbReference>
<dbReference type="Proteomes" id="UP000050454">
    <property type="component" value="Unassembled WGS sequence"/>
</dbReference>
<dbReference type="PANTHER" id="PTHR34138">
    <property type="entry name" value="CELL SHAPE-DETERMINING PROTEIN MREC"/>
    <property type="match status" value="1"/>
</dbReference>
<evidence type="ECO:0000259" key="5">
    <source>
        <dbReference type="Pfam" id="PF04085"/>
    </source>
</evidence>
<evidence type="ECO:0000256" key="2">
    <source>
        <dbReference type="ARBA" id="ARBA00013855"/>
    </source>
</evidence>
<gene>
    <name evidence="6" type="ORF">AFM12_07760</name>
</gene>
<feature type="domain" description="Rod shape-determining protein MreC beta-barrel core" evidence="5">
    <location>
        <begin position="113"/>
        <end position="268"/>
    </location>
</feature>
<dbReference type="Gene3D" id="2.40.10.340">
    <property type="entry name" value="Rod shape-determining protein MreC, domain 1"/>
    <property type="match status" value="1"/>
</dbReference>
<dbReference type="RefSeq" id="WP_055146254.1">
    <property type="nucleotide sequence ID" value="NZ_JXSZ01000006.1"/>
</dbReference>
<dbReference type="GO" id="GO:0005886">
    <property type="term" value="C:plasma membrane"/>
    <property type="evidence" value="ECO:0007669"/>
    <property type="project" value="TreeGrafter"/>
</dbReference>
<dbReference type="InterPro" id="IPR042175">
    <property type="entry name" value="Cell/Rod_MreC_2"/>
</dbReference>
<name>A0A0P7BUM7_9BACT</name>
<dbReference type="Gene3D" id="2.40.10.350">
    <property type="entry name" value="Rod shape-determining protein MreC, domain 2"/>
    <property type="match status" value="1"/>
</dbReference>
<evidence type="ECO:0000256" key="3">
    <source>
        <dbReference type="ARBA" id="ARBA00022960"/>
    </source>
</evidence>
<keyword evidence="7" id="KW-1185">Reference proteome</keyword>
<comment type="caution">
    <text evidence="6">The sequence shown here is derived from an EMBL/GenBank/DDBJ whole genome shotgun (WGS) entry which is preliminary data.</text>
</comment>